<sequence>MGARNATPTTATSATTSFVSIPECSKLAENDNTHGITTHEAATTKWCGSSGTSSSNSRRLG</sequence>
<protein>
    <submittedName>
        <fullName evidence="2">Uncharacterized protein</fullName>
    </submittedName>
</protein>
<dbReference type="Proteomes" id="UP001055172">
    <property type="component" value="Unassembled WGS sequence"/>
</dbReference>
<comment type="caution">
    <text evidence="2">The sequence shown here is derived from an EMBL/GenBank/DDBJ whole genome shotgun (WGS) entry which is preliminary data.</text>
</comment>
<feature type="region of interest" description="Disordered" evidence="1">
    <location>
        <begin position="35"/>
        <end position="61"/>
    </location>
</feature>
<accession>A0AA37LQK5</accession>
<evidence type="ECO:0000256" key="1">
    <source>
        <dbReference type="SAM" id="MobiDB-lite"/>
    </source>
</evidence>
<gene>
    <name evidence="2" type="ORF">ColLi_04162</name>
</gene>
<feature type="compositionally biased region" description="Low complexity" evidence="1">
    <location>
        <begin position="48"/>
        <end position="61"/>
    </location>
</feature>
<feature type="region of interest" description="Disordered" evidence="1">
    <location>
        <begin position="1"/>
        <end position="20"/>
    </location>
</feature>
<evidence type="ECO:0000313" key="3">
    <source>
        <dbReference type="Proteomes" id="UP001055172"/>
    </source>
</evidence>
<dbReference type="AlphaFoldDB" id="A0AA37LQK5"/>
<name>A0AA37LQK5_9PEZI</name>
<organism evidence="2 3">
    <name type="scientific">Colletotrichum liriopes</name>
    <dbReference type="NCBI Taxonomy" id="708192"/>
    <lineage>
        <taxon>Eukaryota</taxon>
        <taxon>Fungi</taxon>
        <taxon>Dikarya</taxon>
        <taxon>Ascomycota</taxon>
        <taxon>Pezizomycotina</taxon>
        <taxon>Sordariomycetes</taxon>
        <taxon>Hypocreomycetidae</taxon>
        <taxon>Glomerellales</taxon>
        <taxon>Glomerellaceae</taxon>
        <taxon>Colletotrichum</taxon>
        <taxon>Colletotrichum spaethianum species complex</taxon>
    </lineage>
</organism>
<reference evidence="2 3" key="1">
    <citation type="submission" date="2021-07" db="EMBL/GenBank/DDBJ databases">
        <title>Genome data of Colletotrichum spaethianum.</title>
        <authorList>
            <person name="Utami Y.D."/>
            <person name="Hiruma K."/>
        </authorList>
    </citation>
    <scope>NUCLEOTIDE SEQUENCE [LARGE SCALE GENOMIC DNA]</scope>
    <source>
        <strain evidence="2 3">MAFF 242679</strain>
    </source>
</reference>
<keyword evidence="3" id="KW-1185">Reference proteome</keyword>
<evidence type="ECO:0000313" key="2">
    <source>
        <dbReference type="EMBL" id="GJC81324.1"/>
    </source>
</evidence>
<feature type="compositionally biased region" description="Low complexity" evidence="1">
    <location>
        <begin position="1"/>
        <end position="17"/>
    </location>
</feature>
<dbReference type="EMBL" id="BPPX01000007">
    <property type="protein sequence ID" value="GJC81324.1"/>
    <property type="molecule type" value="Genomic_DNA"/>
</dbReference>
<proteinExistence type="predicted"/>